<dbReference type="GO" id="GO:0005634">
    <property type="term" value="C:nucleus"/>
    <property type="evidence" value="ECO:0007669"/>
    <property type="project" value="TreeGrafter"/>
</dbReference>
<gene>
    <name evidence="2" type="ORF">CAUJ_LOCUS9183</name>
</gene>
<evidence type="ECO:0000313" key="2">
    <source>
        <dbReference type="EMBL" id="CAD6193264.1"/>
    </source>
</evidence>
<dbReference type="AlphaFoldDB" id="A0A8S1HCB9"/>
<protein>
    <submittedName>
        <fullName evidence="2">Uncharacterized protein</fullName>
    </submittedName>
</protein>
<accession>A0A8S1HCB9</accession>
<keyword evidence="3" id="KW-1185">Reference proteome</keyword>
<reference evidence="2" key="1">
    <citation type="submission" date="2020-10" db="EMBL/GenBank/DDBJ databases">
        <authorList>
            <person name="Kikuchi T."/>
        </authorList>
    </citation>
    <scope>NUCLEOTIDE SEQUENCE</scope>
    <source>
        <strain evidence="2">NKZ352</strain>
    </source>
</reference>
<organism evidence="2 3">
    <name type="scientific">Caenorhabditis auriculariae</name>
    <dbReference type="NCBI Taxonomy" id="2777116"/>
    <lineage>
        <taxon>Eukaryota</taxon>
        <taxon>Metazoa</taxon>
        <taxon>Ecdysozoa</taxon>
        <taxon>Nematoda</taxon>
        <taxon>Chromadorea</taxon>
        <taxon>Rhabditida</taxon>
        <taxon>Rhabditina</taxon>
        <taxon>Rhabditomorpha</taxon>
        <taxon>Rhabditoidea</taxon>
        <taxon>Rhabditidae</taxon>
        <taxon>Peloderinae</taxon>
        <taxon>Caenorhabditis</taxon>
    </lineage>
</organism>
<comment type="caution">
    <text evidence="2">The sequence shown here is derived from an EMBL/GenBank/DDBJ whole genome shotgun (WGS) entry which is preliminary data.</text>
</comment>
<dbReference type="GO" id="GO:0000398">
    <property type="term" value="P:mRNA splicing, via spliceosome"/>
    <property type="evidence" value="ECO:0007669"/>
    <property type="project" value="TreeGrafter"/>
</dbReference>
<sequence>MRTLSSVCLSAHILPRSRDFFIREVCARMERLLLNSLWVTEGREKRNVIKVRIVRCINEEKLPSQTNCRSSSFKRVHSCEDRALQDFYHYYSGEKVAHILTVFVGGNHEEAAFRTKIPTGETAPNILQKNVNARVRNPQCWVADTGHFWRVLLAPGYCPEGSSSNLLWRLPGMFVGMVINRQSNGPDANKKKCWMRCHLERESDVLHRHVDTKPRGFFVSFCRRMVHADVRWAGTQPPVQKRKARIAVLGCGHGQLGLASVQKEPQYISSYAAETSSHCGGDGDGTPSSGHRVLTILSFRHINNNRCSSDKFRHSGGVGDRTPSVGYTAYRKINKIFFVSNGSDASNISNDSDVCDVSNDFNGSNDSTGESGSNASTGKNGSDASNISNGSDVSNDSIGINGFDDSNISNDSDVCDVSNDFNGSNDSTGESGSNASTGKNGSDASNISNGSDVSNDSTSINGFDDSKSSKNWFENGARGQTFRANIVVHQNAMLVGVVIDHRSIGARQKEKGFLVGVVIHYRMNQRQPERFKMQQHHCTTSIFVFMRRNRLGPIRRFFRINEHGNSDEIGQLEPRSGEVSGRASKCRVSGSSTTCAGGNHKASGRLAELPDGGWVAPNIPTVILDGMAAPISTLFIGGKHGTSGAKHLQQGIFVGVVISRQSEQKNAVLGCGHGFSDPINSRLATFAGRSETLNLGMPDWKTHNRFHCKRLQDLAPAELAGPAMKTITRRPMLVGVVAPILTVFVGGNHEVSGFLVKIPTENGYLGRDGNARVISDFFVRNRSTQIRQDEGAGSSSDFLWTLQVILVEMVIGHQRVAVRPQLFCPSGTSTTTDGHRAFRKSFWSGC</sequence>
<feature type="region of interest" description="Disordered" evidence="1">
    <location>
        <begin position="414"/>
        <end position="467"/>
    </location>
</feature>
<dbReference type="PANTHER" id="PTHR12849:SF0">
    <property type="entry name" value="LARIAT DEBRANCHING ENZYME"/>
    <property type="match status" value="1"/>
</dbReference>
<feature type="compositionally biased region" description="Polar residues" evidence="1">
    <location>
        <begin position="423"/>
        <end position="461"/>
    </location>
</feature>
<dbReference type="GO" id="GO:0008419">
    <property type="term" value="F:RNA lariat debranching enzyme activity"/>
    <property type="evidence" value="ECO:0007669"/>
    <property type="project" value="TreeGrafter"/>
</dbReference>
<name>A0A8S1HCB9_9PELO</name>
<dbReference type="PANTHER" id="PTHR12849">
    <property type="entry name" value="RNA LARIAT DEBRANCHING ENZYME"/>
    <property type="match status" value="1"/>
</dbReference>
<proteinExistence type="predicted"/>
<feature type="compositionally biased region" description="Polar residues" evidence="1">
    <location>
        <begin position="363"/>
        <end position="394"/>
    </location>
</feature>
<dbReference type="Proteomes" id="UP000835052">
    <property type="component" value="Unassembled WGS sequence"/>
</dbReference>
<evidence type="ECO:0000313" key="3">
    <source>
        <dbReference type="Proteomes" id="UP000835052"/>
    </source>
</evidence>
<dbReference type="EMBL" id="CAJGYM010000034">
    <property type="protein sequence ID" value="CAD6193264.1"/>
    <property type="molecule type" value="Genomic_DNA"/>
</dbReference>
<feature type="region of interest" description="Disordered" evidence="1">
    <location>
        <begin position="359"/>
        <end position="394"/>
    </location>
</feature>
<evidence type="ECO:0000256" key="1">
    <source>
        <dbReference type="SAM" id="MobiDB-lite"/>
    </source>
</evidence>